<feature type="region of interest" description="Disordered" evidence="1">
    <location>
        <begin position="126"/>
        <end position="147"/>
    </location>
</feature>
<proteinExistence type="predicted"/>
<accession>A0AAD7DWB9</accession>
<dbReference type="Proteomes" id="UP001221757">
    <property type="component" value="Unassembled WGS sequence"/>
</dbReference>
<organism evidence="2 3">
    <name type="scientific">Mycena rosella</name>
    <name type="common">Pink bonnet</name>
    <name type="synonym">Agaricus rosellus</name>
    <dbReference type="NCBI Taxonomy" id="1033263"/>
    <lineage>
        <taxon>Eukaryota</taxon>
        <taxon>Fungi</taxon>
        <taxon>Dikarya</taxon>
        <taxon>Basidiomycota</taxon>
        <taxon>Agaricomycotina</taxon>
        <taxon>Agaricomycetes</taxon>
        <taxon>Agaricomycetidae</taxon>
        <taxon>Agaricales</taxon>
        <taxon>Marasmiineae</taxon>
        <taxon>Mycenaceae</taxon>
        <taxon>Mycena</taxon>
    </lineage>
</organism>
<evidence type="ECO:0000313" key="2">
    <source>
        <dbReference type="EMBL" id="KAJ7699530.1"/>
    </source>
</evidence>
<evidence type="ECO:0000256" key="1">
    <source>
        <dbReference type="SAM" id="MobiDB-lite"/>
    </source>
</evidence>
<reference evidence="2" key="1">
    <citation type="submission" date="2023-03" db="EMBL/GenBank/DDBJ databases">
        <title>Massive genome expansion in bonnet fungi (Mycena s.s.) driven by repeated elements and novel gene families across ecological guilds.</title>
        <authorList>
            <consortium name="Lawrence Berkeley National Laboratory"/>
            <person name="Harder C.B."/>
            <person name="Miyauchi S."/>
            <person name="Viragh M."/>
            <person name="Kuo A."/>
            <person name="Thoen E."/>
            <person name="Andreopoulos B."/>
            <person name="Lu D."/>
            <person name="Skrede I."/>
            <person name="Drula E."/>
            <person name="Henrissat B."/>
            <person name="Morin E."/>
            <person name="Kohler A."/>
            <person name="Barry K."/>
            <person name="LaButti K."/>
            <person name="Morin E."/>
            <person name="Salamov A."/>
            <person name="Lipzen A."/>
            <person name="Mereny Z."/>
            <person name="Hegedus B."/>
            <person name="Baldrian P."/>
            <person name="Stursova M."/>
            <person name="Weitz H."/>
            <person name="Taylor A."/>
            <person name="Grigoriev I.V."/>
            <person name="Nagy L.G."/>
            <person name="Martin F."/>
            <person name="Kauserud H."/>
        </authorList>
    </citation>
    <scope>NUCLEOTIDE SEQUENCE</scope>
    <source>
        <strain evidence="2">CBHHK067</strain>
    </source>
</reference>
<name>A0AAD7DWB9_MYCRO</name>
<evidence type="ECO:0000313" key="3">
    <source>
        <dbReference type="Proteomes" id="UP001221757"/>
    </source>
</evidence>
<dbReference type="AlphaFoldDB" id="A0AAD7DWB9"/>
<protein>
    <submittedName>
        <fullName evidence="2">Uncharacterized protein</fullName>
    </submittedName>
</protein>
<comment type="caution">
    <text evidence="2">The sequence shown here is derived from an EMBL/GenBank/DDBJ whole genome shotgun (WGS) entry which is preliminary data.</text>
</comment>
<gene>
    <name evidence="2" type="ORF">B0H17DRAFT_1129145</name>
</gene>
<keyword evidence="3" id="KW-1185">Reference proteome</keyword>
<sequence length="232" mass="25392">MSDLLLVAQRVRIWYSFRSLKLVAPELTSCTELNRFGIKCYQLLLFCEERIWEQRVYLLRTRRRAQAERVSAATIRECTNQCAGARGGRLRVFTPTATRPHASRRGTPPSRVCCAAEKYSAERATSMLPAPSATPNQVREPPGDAPPVRAGTAPALKAGSSSGNGRIGTAYCAGAIKGPWPVAFGWGNRDERGAGERCLWGGVEARLGIRVAPSLFAASSSSERERDERKLV</sequence>
<dbReference type="EMBL" id="JARKIE010000022">
    <property type="protein sequence ID" value="KAJ7699530.1"/>
    <property type="molecule type" value="Genomic_DNA"/>
</dbReference>